<organism evidence="1 2">
    <name type="scientific">Acer negundo</name>
    <name type="common">Box elder</name>
    <dbReference type="NCBI Taxonomy" id="4023"/>
    <lineage>
        <taxon>Eukaryota</taxon>
        <taxon>Viridiplantae</taxon>
        <taxon>Streptophyta</taxon>
        <taxon>Embryophyta</taxon>
        <taxon>Tracheophyta</taxon>
        <taxon>Spermatophyta</taxon>
        <taxon>Magnoliopsida</taxon>
        <taxon>eudicotyledons</taxon>
        <taxon>Gunneridae</taxon>
        <taxon>Pentapetalae</taxon>
        <taxon>rosids</taxon>
        <taxon>malvids</taxon>
        <taxon>Sapindales</taxon>
        <taxon>Sapindaceae</taxon>
        <taxon>Hippocastanoideae</taxon>
        <taxon>Acereae</taxon>
        <taxon>Acer</taxon>
    </lineage>
</organism>
<keyword evidence="2" id="KW-1185">Reference proteome</keyword>
<evidence type="ECO:0000313" key="2">
    <source>
        <dbReference type="Proteomes" id="UP001064489"/>
    </source>
</evidence>
<gene>
    <name evidence="1" type="ORF">LWI28_010280</name>
</gene>
<reference evidence="1" key="1">
    <citation type="journal article" date="2022" name="Plant J.">
        <title>Strategies of tolerance reflected in two North American maple genomes.</title>
        <authorList>
            <person name="McEvoy S.L."/>
            <person name="Sezen U.U."/>
            <person name="Trouern-Trend A."/>
            <person name="McMahon S.M."/>
            <person name="Schaberg P.G."/>
            <person name="Yang J."/>
            <person name="Wegrzyn J.L."/>
            <person name="Swenson N.G."/>
        </authorList>
    </citation>
    <scope>NUCLEOTIDE SEQUENCE</scope>
    <source>
        <strain evidence="1">91603</strain>
    </source>
</reference>
<name>A0AAD5NH08_ACENE</name>
<sequence length="119" mass="13168">MVASACKLSGGFSVVEVEKLQQFLKVLRWLLPVDIGLVPAVLETDASVVVELIHSKDVVLFELAASLVDMYSVCPALPGGFNNPVKLQRMQFRSRDVRKIYGSPVVVLDEDLQDVNFHL</sequence>
<comment type="caution">
    <text evidence="1">The sequence shown here is derived from an EMBL/GenBank/DDBJ whole genome shotgun (WGS) entry which is preliminary data.</text>
</comment>
<evidence type="ECO:0000313" key="1">
    <source>
        <dbReference type="EMBL" id="KAI9156663.1"/>
    </source>
</evidence>
<proteinExistence type="predicted"/>
<accession>A0AAD5NH08</accession>
<dbReference type="EMBL" id="JAJSOW010000107">
    <property type="protein sequence ID" value="KAI9156663.1"/>
    <property type="molecule type" value="Genomic_DNA"/>
</dbReference>
<dbReference type="AlphaFoldDB" id="A0AAD5NH08"/>
<protein>
    <submittedName>
        <fullName evidence="1">Uncharacterized protein</fullName>
    </submittedName>
</protein>
<dbReference type="Proteomes" id="UP001064489">
    <property type="component" value="Chromosome 12"/>
</dbReference>
<reference evidence="1" key="2">
    <citation type="submission" date="2023-02" db="EMBL/GenBank/DDBJ databases">
        <authorList>
            <person name="Swenson N.G."/>
            <person name="Wegrzyn J.L."/>
            <person name="Mcevoy S.L."/>
        </authorList>
    </citation>
    <scope>NUCLEOTIDE SEQUENCE</scope>
    <source>
        <strain evidence="1">91603</strain>
        <tissue evidence="1">Leaf</tissue>
    </source>
</reference>